<evidence type="ECO:0000313" key="3">
    <source>
        <dbReference type="Proteomes" id="UP000186168"/>
    </source>
</evidence>
<dbReference type="PANTHER" id="PTHR24094">
    <property type="entry name" value="SECRETED PROTEIN"/>
    <property type="match status" value="1"/>
</dbReference>
<comment type="caution">
    <text evidence="2">The sequence shown here is derived from an EMBL/GenBank/DDBJ whole genome shotgun (WGS) entry which is preliminary data.</text>
</comment>
<dbReference type="STRING" id="67365.GCA_001704635_01793"/>
<name>A0A1R1S7T7_9ACTN</name>
<evidence type="ECO:0000259" key="1">
    <source>
        <dbReference type="Pfam" id="PF07510"/>
    </source>
</evidence>
<accession>A0A1R1S7T7</accession>
<evidence type="ECO:0000313" key="2">
    <source>
        <dbReference type="EMBL" id="OMI34354.1"/>
    </source>
</evidence>
<dbReference type="AlphaFoldDB" id="A0A1R1S7T7"/>
<dbReference type="InterPro" id="IPR011089">
    <property type="entry name" value="GmrSD_C"/>
</dbReference>
<keyword evidence="3" id="KW-1185">Reference proteome</keyword>
<organism evidence="2 3">
    <name type="scientific">Streptomyces sparsogenes DSM 40356</name>
    <dbReference type="NCBI Taxonomy" id="1331668"/>
    <lineage>
        <taxon>Bacteria</taxon>
        <taxon>Bacillati</taxon>
        <taxon>Actinomycetota</taxon>
        <taxon>Actinomycetes</taxon>
        <taxon>Kitasatosporales</taxon>
        <taxon>Streptomycetaceae</taxon>
        <taxon>Streptomyces</taxon>
    </lineage>
</organism>
<protein>
    <submittedName>
        <fullName evidence="2">Putative secreted protein</fullName>
    </submittedName>
</protein>
<reference evidence="2 3" key="1">
    <citation type="submission" date="2013-05" db="EMBL/GenBank/DDBJ databases">
        <title>Genome sequence of Streptomyces sparsogenes DSM 40356.</title>
        <authorList>
            <person name="Coyne S."/>
            <person name="Seebeck F.P."/>
        </authorList>
    </citation>
    <scope>NUCLEOTIDE SEQUENCE [LARGE SCALE GENOMIC DNA]</scope>
    <source>
        <strain evidence="2 3">DSM 40356</strain>
    </source>
</reference>
<dbReference type="Proteomes" id="UP000186168">
    <property type="component" value="Unassembled WGS sequence"/>
</dbReference>
<proteinExistence type="predicted"/>
<dbReference type="PANTHER" id="PTHR24094:SF15">
    <property type="entry name" value="AMP-DEPENDENT SYNTHETASE_LIGASE DOMAIN-CONTAINING PROTEIN-RELATED"/>
    <property type="match status" value="1"/>
</dbReference>
<dbReference type="Pfam" id="PF07510">
    <property type="entry name" value="GmrSD_C"/>
    <property type="match status" value="1"/>
</dbReference>
<gene>
    <name evidence="2" type="ORF">SPAR_36261</name>
</gene>
<dbReference type="EMBL" id="ASQP01000469">
    <property type="protein sequence ID" value="OMI34354.1"/>
    <property type="molecule type" value="Genomic_DNA"/>
</dbReference>
<sequence length="190" mass="21062">MVHTTLRQAIADLPVADENRTGYERTKFRHWVDADRDGCNTRAEVLIEEAVEPPTVSAGCVLTGGTWHSYYDDADQTEARALDIDHMVPLAEAWDSGASAWSAGERQAYANDLDDERSLVAVTARENRRKADQDPAEWLPSATGALCRYVTEWTAVKTRWGLSADWREAAALVELAADCPDEELTVVLAR</sequence>
<feature type="domain" description="GmrSD restriction endonucleases C-terminal" evidence="1">
    <location>
        <begin position="62"/>
        <end position="174"/>
    </location>
</feature>